<sequence length="184" mass="21754">MKKNEWICQQTIMDHNDEVFQLSFNQQQNRLVSCSKDSLILIIEQSEQNKEWIVKQKIKVEQYGYRVCFIDNNIFTFSPYGKEQMCVYEMNNQFTKTKDITVKCGSDGCCLFPQQYINAKCMLLSKNGEYVNFIRKKQNGDLLTQQSIHFGTNLLYGAMSDDGQYLVTWDDKSKQIQIRRYQEQ</sequence>
<dbReference type="EMBL" id="CAJJDM010000284">
    <property type="protein sequence ID" value="CAD8118960.1"/>
    <property type="molecule type" value="Genomic_DNA"/>
</dbReference>
<protein>
    <submittedName>
        <fullName evidence="1">Uncharacterized protein</fullName>
    </submittedName>
</protein>
<dbReference type="PANTHER" id="PTHR19920:SF0">
    <property type="entry name" value="CYTOSOLIC IRON-SULFUR PROTEIN ASSEMBLY PROTEIN CIAO1-RELATED"/>
    <property type="match status" value="1"/>
</dbReference>
<dbReference type="Proteomes" id="UP000688137">
    <property type="component" value="Unassembled WGS sequence"/>
</dbReference>
<proteinExistence type="predicted"/>
<evidence type="ECO:0000313" key="2">
    <source>
        <dbReference type="Proteomes" id="UP000688137"/>
    </source>
</evidence>
<name>A0A8S1QX02_PARPR</name>
<dbReference type="InterPro" id="IPR001680">
    <property type="entry name" value="WD40_rpt"/>
</dbReference>
<dbReference type="GO" id="GO:0016226">
    <property type="term" value="P:iron-sulfur cluster assembly"/>
    <property type="evidence" value="ECO:0007669"/>
    <property type="project" value="TreeGrafter"/>
</dbReference>
<accession>A0A8S1QX02</accession>
<keyword evidence="2" id="KW-1185">Reference proteome</keyword>
<dbReference type="AlphaFoldDB" id="A0A8S1QX02"/>
<evidence type="ECO:0000313" key="1">
    <source>
        <dbReference type="EMBL" id="CAD8118960.1"/>
    </source>
</evidence>
<dbReference type="SMART" id="SM00320">
    <property type="entry name" value="WD40"/>
    <property type="match status" value="1"/>
</dbReference>
<gene>
    <name evidence="1" type="ORF">PPRIM_AZ9-3.1.T2750001</name>
</gene>
<comment type="caution">
    <text evidence="1">The sequence shown here is derived from an EMBL/GenBank/DDBJ whole genome shotgun (WGS) entry which is preliminary data.</text>
</comment>
<dbReference type="GO" id="GO:0097361">
    <property type="term" value="C:cytosolic [4Fe-4S] assembly targeting complex"/>
    <property type="evidence" value="ECO:0007669"/>
    <property type="project" value="TreeGrafter"/>
</dbReference>
<organism evidence="1 2">
    <name type="scientific">Paramecium primaurelia</name>
    <dbReference type="NCBI Taxonomy" id="5886"/>
    <lineage>
        <taxon>Eukaryota</taxon>
        <taxon>Sar</taxon>
        <taxon>Alveolata</taxon>
        <taxon>Ciliophora</taxon>
        <taxon>Intramacronucleata</taxon>
        <taxon>Oligohymenophorea</taxon>
        <taxon>Peniculida</taxon>
        <taxon>Parameciidae</taxon>
        <taxon>Paramecium</taxon>
    </lineage>
</organism>
<reference evidence="1" key="1">
    <citation type="submission" date="2021-01" db="EMBL/GenBank/DDBJ databases">
        <authorList>
            <consortium name="Genoscope - CEA"/>
            <person name="William W."/>
        </authorList>
    </citation>
    <scope>NUCLEOTIDE SEQUENCE</scope>
</reference>
<dbReference type="OMA" id="ICQQTIM"/>
<dbReference type="PANTHER" id="PTHR19920">
    <property type="entry name" value="WD40 PROTEIN CIAO1"/>
    <property type="match status" value="1"/>
</dbReference>